<feature type="compositionally biased region" description="Basic residues" evidence="2">
    <location>
        <begin position="241"/>
        <end position="256"/>
    </location>
</feature>
<evidence type="ECO:0000256" key="2">
    <source>
        <dbReference type="SAM" id="MobiDB-lite"/>
    </source>
</evidence>
<gene>
    <name evidence="3" type="ORF">SCF082_LOCUS36127</name>
</gene>
<evidence type="ECO:0000313" key="4">
    <source>
        <dbReference type="Proteomes" id="UP001642464"/>
    </source>
</evidence>
<accession>A0ABP0PE25</accession>
<reference evidence="3 4" key="1">
    <citation type="submission" date="2024-02" db="EMBL/GenBank/DDBJ databases">
        <authorList>
            <person name="Chen Y."/>
            <person name="Shah S."/>
            <person name="Dougan E. K."/>
            <person name="Thang M."/>
            <person name="Chan C."/>
        </authorList>
    </citation>
    <scope>NUCLEOTIDE SEQUENCE [LARGE SCALE GENOMIC DNA]</scope>
</reference>
<organism evidence="3 4">
    <name type="scientific">Durusdinium trenchii</name>
    <dbReference type="NCBI Taxonomy" id="1381693"/>
    <lineage>
        <taxon>Eukaryota</taxon>
        <taxon>Sar</taxon>
        <taxon>Alveolata</taxon>
        <taxon>Dinophyceae</taxon>
        <taxon>Suessiales</taxon>
        <taxon>Symbiodiniaceae</taxon>
        <taxon>Durusdinium</taxon>
    </lineage>
</organism>
<evidence type="ECO:0000313" key="3">
    <source>
        <dbReference type="EMBL" id="CAK9074084.1"/>
    </source>
</evidence>
<name>A0ABP0PE25_9DINO</name>
<protein>
    <submittedName>
        <fullName evidence="3">UBA domain-containing protein</fullName>
    </submittedName>
</protein>
<keyword evidence="4" id="KW-1185">Reference proteome</keyword>
<evidence type="ECO:0000256" key="1">
    <source>
        <dbReference type="SAM" id="Coils"/>
    </source>
</evidence>
<dbReference type="EMBL" id="CAXAMM010035335">
    <property type="protein sequence ID" value="CAK9074084.1"/>
    <property type="molecule type" value="Genomic_DNA"/>
</dbReference>
<keyword evidence="1" id="KW-0175">Coiled coil</keyword>
<feature type="compositionally biased region" description="Acidic residues" evidence="2">
    <location>
        <begin position="267"/>
        <end position="278"/>
    </location>
</feature>
<proteinExistence type="predicted"/>
<comment type="caution">
    <text evidence="3">The sequence shown here is derived from an EMBL/GenBank/DDBJ whole genome shotgun (WGS) entry which is preliminary data.</text>
</comment>
<feature type="region of interest" description="Disordered" evidence="2">
    <location>
        <begin position="223"/>
        <end position="278"/>
    </location>
</feature>
<sequence length="278" mass="31488">MSPDERKRQYSALRRAVHRSANPGLLSKWQMCSDTDRFTMLKTFITNNGVDSIEVEEEYIRYAEESRRDRYVTMTIFQLEKKFGKGKAAKEFIKDLVKGQAGVQHPQSAHPKAKMYKILKDVLEERTTGSRGTTSIKDLESKTLMDLKTGEIKTKKKKTPKEKTPAENALKDAKAYNNKLKKLNTDLDQCLADLDTYKVQNSTEPVRALEAHKVLMPDHGEQAEDLANQPVNVVEHDVRDAKRRVNLAKGSQPRKKAPAEEHSAASSEDDASEEEEGK</sequence>
<feature type="coiled-coil region" evidence="1">
    <location>
        <begin position="166"/>
        <end position="200"/>
    </location>
</feature>
<dbReference type="Proteomes" id="UP001642464">
    <property type="component" value="Unassembled WGS sequence"/>
</dbReference>